<feature type="transmembrane region" description="Helical" evidence="2">
    <location>
        <begin position="43"/>
        <end position="72"/>
    </location>
</feature>
<feature type="transmembrane region" description="Helical" evidence="2">
    <location>
        <begin position="92"/>
        <end position="110"/>
    </location>
</feature>
<dbReference type="RefSeq" id="WP_378264711.1">
    <property type="nucleotide sequence ID" value="NZ_JBHUKR010000006.1"/>
</dbReference>
<dbReference type="Proteomes" id="UP001597417">
    <property type="component" value="Unassembled WGS sequence"/>
</dbReference>
<proteinExistence type="predicted"/>
<comment type="caution">
    <text evidence="3">The sequence shown here is derived from an EMBL/GenBank/DDBJ whole genome shotgun (WGS) entry which is preliminary data.</text>
</comment>
<name>A0ABW5FRA0_9PSEU</name>
<protein>
    <submittedName>
        <fullName evidence="3">Uncharacterized protein</fullName>
    </submittedName>
</protein>
<keyword evidence="4" id="KW-1185">Reference proteome</keyword>
<organism evidence="3 4">
    <name type="scientific">Amycolatopsis pigmentata</name>
    <dbReference type="NCBI Taxonomy" id="450801"/>
    <lineage>
        <taxon>Bacteria</taxon>
        <taxon>Bacillati</taxon>
        <taxon>Actinomycetota</taxon>
        <taxon>Actinomycetes</taxon>
        <taxon>Pseudonocardiales</taxon>
        <taxon>Pseudonocardiaceae</taxon>
        <taxon>Amycolatopsis</taxon>
    </lineage>
</organism>
<keyword evidence="2" id="KW-1133">Transmembrane helix</keyword>
<sequence>MRSRDWPPLPGGCGFPLGFLAGTGAVTVAVAMGATVHPVLSVALLAVTVAVVSALTVPSAALATAVVCWGLHDGFVLGHRGVLVFTTASAQAAVVLVSIAVITSLVMAVVRKVDLRRALSTRPSIVDKRNPSPPSVTREDRKVPR</sequence>
<evidence type="ECO:0000256" key="1">
    <source>
        <dbReference type="SAM" id="MobiDB-lite"/>
    </source>
</evidence>
<dbReference type="EMBL" id="JBHUKR010000006">
    <property type="protein sequence ID" value="MFD2417215.1"/>
    <property type="molecule type" value="Genomic_DNA"/>
</dbReference>
<feature type="region of interest" description="Disordered" evidence="1">
    <location>
        <begin position="124"/>
        <end position="145"/>
    </location>
</feature>
<feature type="transmembrane region" description="Helical" evidence="2">
    <location>
        <begin position="15"/>
        <end position="36"/>
    </location>
</feature>
<evidence type="ECO:0000313" key="3">
    <source>
        <dbReference type="EMBL" id="MFD2417215.1"/>
    </source>
</evidence>
<reference evidence="4" key="1">
    <citation type="journal article" date="2019" name="Int. J. Syst. Evol. Microbiol.">
        <title>The Global Catalogue of Microorganisms (GCM) 10K type strain sequencing project: providing services to taxonomists for standard genome sequencing and annotation.</title>
        <authorList>
            <consortium name="The Broad Institute Genomics Platform"/>
            <consortium name="The Broad Institute Genome Sequencing Center for Infectious Disease"/>
            <person name="Wu L."/>
            <person name="Ma J."/>
        </authorList>
    </citation>
    <scope>NUCLEOTIDE SEQUENCE [LARGE SCALE GENOMIC DNA]</scope>
    <source>
        <strain evidence="4">CGMCC 4.7645</strain>
    </source>
</reference>
<accession>A0ABW5FRA0</accession>
<evidence type="ECO:0000313" key="4">
    <source>
        <dbReference type="Proteomes" id="UP001597417"/>
    </source>
</evidence>
<evidence type="ECO:0000256" key="2">
    <source>
        <dbReference type="SAM" id="Phobius"/>
    </source>
</evidence>
<keyword evidence="2" id="KW-0812">Transmembrane</keyword>
<gene>
    <name evidence="3" type="ORF">ACFSXZ_12855</name>
</gene>
<keyword evidence="2" id="KW-0472">Membrane</keyword>